<keyword evidence="3" id="KW-1185">Reference proteome</keyword>
<dbReference type="OrthoDB" id="6417227at2759"/>
<dbReference type="EMBL" id="BGPR01001808">
    <property type="protein sequence ID" value="GBM62279.1"/>
    <property type="molecule type" value="Genomic_DNA"/>
</dbReference>
<sequence>MTERRVLKTWSQMEVRAVMSYEWASEASILDIHGRLQSVYGDDVMSRQMVGLWCSMLSEGRQMCHSVTRPFIAHDSTHFHLRPRFEHTSFCHTDLH</sequence>
<feature type="domain" description="Mos1 transposase HTH" evidence="1">
    <location>
        <begin position="14"/>
        <end position="53"/>
    </location>
</feature>
<reference evidence="2 3" key="1">
    <citation type="journal article" date="2019" name="Sci. Rep.">
        <title>Orb-weaving spider Araneus ventricosus genome elucidates the spidroin gene catalogue.</title>
        <authorList>
            <person name="Kono N."/>
            <person name="Nakamura H."/>
            <person name="Ohtoshi R."/>
            <person name="Moran D.A.P."/>
            <person name="Shinohara A."/>
            <person name="Yoshida Y."/>
            <person name="Fujiwara M."/>
            <person name="Mori M."/>
            <person name="Tomita M."/>
            <person name="Arakawa K."/>
        </authorList>
    </citation>
    <scope>NUCLEOTIDE SEQUENCE [LARGE SCALE GENOMIC DNA]</scope>
</reference>
<evidence type="ECO:0000313" key="2">
    <source>
        <dbReference type="EMBL" id="GBM62279.1"/>
    </source>
</evidence>
<accession>A0A4Y2HA46</accession>
<dbReference type="AlphaFoldDB" id="A0A4Y2HA46"/>
<protein>
    <recommendedName>
        <fullName evidence="1">Mos1 transposase HTH domain-containing protein</fullName>
    </recommendedName>
</protein>
<proteinExistence type="predicted"/>
<organism evidence="2 3">
    <name type="scientific">Araneus ventricosus</name>
    <name type="common">Orbweaver spider</name>
    <name type="synonym">Epeira ventricosa</name>
    <dbReference type="NCBI Taxonomy" id="182803"/>
    <lineage>
        <taxon>Eukaryota</taxon>
        <taxon>Metazoa</taxon>
        <taxon>Ecdysozoa</taxon>
        <taxon>Arthropoda</taxon>
        <taxon>Chelicerata</taxon>
        <taxon>Arachnida</taxon>
        <taxon>Araneae</taxon>
        <taxon>Araneomorphae</taxon>
        <taxon>Entelegynae</taxon>
        <taxon>Araneoidea</taxon>
        <taxon>Araneidae</taxon>
        <taxon>Araneus</taxon>
    </lineage>
</organism>
<comment type="caution">
    <text evidence="2">The sequence shown here is derived from an EMBL/GenBank/DDBJ whole genome shotgun (WGS) entry which is preliminary data.</text>
</comment>
<dbReference type="Pfam" id="PF17906">
    <property type="entry name" value="HTH_48"/>
    <property type="match status" value="1"/>
</dbReference>
<name>A0A4Y2HA46_ARAVE</name>
<evidence type="ECO:0000313" key="3">
    <source>
        <dbReference type="Proteomes" id="UP000499080"/>
    </source>
</evidence>
<evidence type="ECO:0000259" key="1">
    <source>
        <dbReference type="Pfam" id="PF17906"/>
    </source>
</evidence>
<gene>
    <name evidence="2" type="ORF">AVEN_264140_1</name>
</gene>
<dbReference type="InterPro" id="IPR041426">
    <property type="entry name" value="Mos1_HTH"/>
</dbReference>
<dbReference type="Proteomes" id="UP000499080">
    <property type="component" value="Unassembled WGS sequence"/>
</dbReference>